<dbReference type="PANTHER" id="PTHR21666:SF270">
    <property type="entry name" value="MUREIN HYDROLASE ACTIVATOR ENVC"/>
    <property type="match status" value="1"/>
</dbReference>
<dbReference type="NCBIfam" id="TIGR02675">
    <property type="entry name" value="tape_meas_nterm"/>
    <property type="match status" value="1"/>
</dbReference>
<evidence type="ECO:0000259" key="2">
    <source>
        <dbReference type="Pfam" id="PF01551"/>
    </source>
</evidence>
<dbReference type="InterPro" id="IPR013491">
    <property type="entry name" value="Tape_meas_N"/>
</dbReference>
<dbReference type="Gene3D" id="2.70.70.10">
    <property type="entry name" value="Glucose Permease (Domain IIA)"/>
    <property type="match status" value="1"/>
</dbReference>
<dbReference type="InterPro" id="IPR016024">
    <property type="entry name" value="ARM-type_fold"/>
</dbReference>
<evidence type="ECO:0000259" key="3">
    <source>
        <dbReference type="Pfam" id="PF20155"/>
    </source>
</evidence>
<dbReference type="InterPro" id="IPR011055">
    <property type="entry name" value="Dup_hybrid_motif"/>
</dbReference>
<evidence type="ECO:0000313" key="5">
    <source>
        <dbReference type="Proteomes" id="UP001244563"/>
    </source>
</evidence>
<organism evidence="4 5">
    <name type="scientific">Paenarthrobacter nicotinovorans</name>
    <name type="common">Arthrobacter nicotinovorans</name>
    <dbReference type="NCBI Taxonomy" id="29320"/>
    <lineage>
        <taxon>Bacteria</taxon>
        <taxon>Bacillati</taxon>
        <taxon>Actinomycetota</taxon>
        <taxon>Actinomycetes</taxon>
        <taxon>Micrococcales</taxon>
        <taxon>Micrococcaceae</taxon>
        <taxon>Paenarthrobacter</taxon>
    </lineage>
</organism>
<proteinExistence type="predicted"/>
<dbReference type="SUPFAM" id="SSF48371">
    <property type="entry name" value="ARM repeat"/>
    <property type="match status" value="1"/>
</dbReference>
<feature type="transmembrane region" description="Helical" evidence="1">
    <location>
        <begin position="373"/>
        <end position="391"/>
    </location>
</feature>
<dbReference type="Pfam" id="PF20155">
    <property type="entry name" value="TMP_3"/>
    <property type="match status" value="1"/>
</dbReference>
<feature type="domain" description="M23ase beta-sheet core" evidence="2">
    <location>
        <begin position="794"/>
        <end position="883"/>
    </location>
</feature>
<feature type="transmembrane region" description="Helical" evidence="1">
    <location>
        <begin position="430"/>
        <end position="457"/>
    </location>
</feature>
<name>A0ABT9TKJ8_PAENI</name>
<feature type="transmembrane region" description="Helical" evidence="1">
    <location>
        <begin position="526"/>
        <end position="559"/>
    </location>
</feature>
<dbReference type="CDD" id="cd12797">
    <property type="entry name" value="M23_peptidase"/>
    <property type="match status" value="1"/>
</dbReference>
<accession>A0ABT9TKJ8</accession>
<evidence type="ECO:0000256" key="1">
    <source>
        <dbReference type="SAM" id="Phobius"/>
    </source>
</evidence>
<comment type="caution">
    <text evidence="4">The sequence shown here is derived from an EMBL/GenBank/DDBJ whole genome shotgun (WGS) entry which is preliminary data.</text>
</comment>
<dbReference type="InterPro" id="IPR016047">
    <property type="entry name" value="M23ase_b-sheet_dom"/>
</dbReference>
<keyword evidence="5" id="KW-1185">Reference proteome</keyword>
<dbReference type="Proteomes" id="UP001244563">
    <property type="component" value="Unassembled WGS sequence"/>
</dbReference>
<dbReference type="RefSeq" id="WP_306876980.1">
    <property type="nucleotide sequence ID" value="NZ_JAUSSW010000001.1"/>
</dbReference>
<feature type="domain" description="Tape measure protein N-terminal" evidence="3">
    <location>
        <begin position="83"/>
        <end position="266"/>
    </location>
</feature>
<evidence type="ECO:0000313" key="4">
    <source>
        <dbReference type="EMBL" id="MDQ0101147.1"/>
    </source>
</evidence>
<dbReference type="SUPFAM" id="SSF51261">
    <property type="entry name" value="Duplicated hybrid motif"/>
    <property type="match status" value="1"/>
</dbReference>
<dbReference type="PANTHER" id="PTHR21666">
    <property type="entry name" value="PEPTIDASE-RELATED"/>
    <property type="match status" value="1"/>
</dbReference>
<feature type="transmembrane region" description="Helical" evidence="1">
    <location>
        <begin position="469"/>
        <end position="489"/>
    </location>
</feature>
<keyword evidence="1" id="KW-1133">Transmembrane helix</keyword>
<reference evidence="4 5" key="1">
    <citation type="submission" date="2023-07" db="EMBL/GenBank/DDBJ databases">
        <title>Sorghum-associated microbial communities from plants grown in Nebraska, USA.</title>
        <authorList>
            <person name="Schachtman D."/>
        </authorList>
    </citation>
    <scope>NUCLEOTIDE SEQUENCE [LARGE SCALE GENOMIC DNA]</scope>
    <source>
        <strain evidence="4 5">CC523</strain>
    </source>
</reference>
<keyword evidence="1" id="KW-0472">Membrane</keyword>
<dbReference type="InterPro" id="IPR050570">
    <property type="entry name" value="Cell_wall_metabolism_enzyme"/>
</dbReference>
<keyword evidence="1" id="KW-0812">Transmembrane</keyword>
<dbReference type="EMBL" id="JAUSSW010000001">
    <property type="protein sequence ID" value="MDQ0101147.1"/>
    <property type="molecule type" value="Genomic_DNA"/>
</dbReference>
<sequence>MASELASMYVSITPNMSGFRSSVLKELRGVDLDAGSVGASSGSAFSGAFSKAVGGLGAALATSLKIGAGAALAGVAAAGTVGVKTAAQLETAQIGFTTMLGSGEKAQAFLQDLTTFAAKTPFELPGLQQSASQLVATGIETEKVIPIMTTLGNITSGMGTGSEGIKRAVVAIQQMNAAQKIGAEDLNQLRDAGIPVYELLAKATGKSVTQVSALAQAGKLGKTELDQLMATLESGVGLERFNGLMEQQSKSLSGLASTAKDTFQIGMAGAIQPLIPLMKDGLGGAITWMGDTLFPAITTGLSETIGSVKAFAGAWKANDGDITSSGMPGFFERLGYWGHQAFDGIKTVLEPLRPVFDAVVETFKGLMPVFGPLVPQVLGLVTAFSPLHLIFEAIQPILPTVAGLLGNLAGVVGGALAQVLPVVTGVLQQFVGIISGALVQILPTIVMLVGTLSGIFGMLAPLVVKLVEAFAPLITTLVGSLVPVVVNLVNTVLPPVAAVFTTIVAAIVPLVSMLIDILVPIIQNVLVPIITVAFTVIAEIIKVAIAVVLAVVMGVVAYFQDVLAPVFNWLWQNVVKPVWEGISAAIGAAWEWIKTYVFAPIGVAVSVLATTFTEFWHNTVEPVWKGIQTAISGPWNWIVENVFDPMKKFITETIPKAFEEGVKGVSKAWDDIAKMAKAPINFVVETVLNNGIFGAINGALHFFGINDKDLHIAWPPSGWGSYEVGGYTGPGGRLDPAGIVHAGEVVWSQDDIHRWGGVGVVEALRTARGYAGGGLVSPLDSYVLTQGFSGILGHNGIDMAAPTGTPIHAAGPGRVSQAGWSIFGGGNEIHIDHPNGLQTWYAHMNGFSVGNGATVTQGQTIGPVGMTGQATGPHLHYMVLDGGWPFVLNPMDYLNGGGNAGSNPGAVFINPLAGLLDGFLNQIKSSFPGAGPIVDIAVGATTKVFNAGMDFIGGLITGSTDKKGPTGRTLGSPMLFDNGGWLEQTAQPFLMQHKRREPDAVLRNSEWKNISTLADKARADMQSDDRPLTVADLENLQIELIGAGVMHDSFAAKLRLARSRRV</sequence>
<dbReference type="Pfam" id="PF01551">
    <property type="entry name" value="Peptidase_M23"/>
    <property type="match status" value="1"/>
</dbReference>
<feature type="transmembrane region" description="Helical" evidence="1">
    <location>
        <begin position="403"/>
        <end position="424"/>
    </location>
</feature>
<protein>
    <submittedName>
        <fullName evidence="4">Tape measure domain-containing protein</fullName>
    </submittedName>
</protein>
<gene>
    <name evidence="4" type="ORF">J2T10_000766</name>
</gene>
<feature type="transmembrane region" description="Helical" evidence="1">
    <location>
        <begin position="495"/>
        <end position="519"/>
    </location>
</feature>